<protein>
    <submittedName>
        <fullName evidence="1">LuxR family transcriptional regulator</fullName>
    </submittedName>
</protein>
<proteinExistence type="predicted"/>
<dbReference type="Proteomes" id="UP001061991">
    <property type="component" value="Plasmid p_unnamed3"/>
</dbReference>
<keyword evidence="2" id="KW-1185">Reference proteome</keyword>
<gene>
    <name evidence="1" type="ORF">N8E88_02625</name>
</gene>
<name>A0ACD4CW82_9HYPH</name>
<evidence type="ECO:0000313" key="1">
    <source>
        <dbReference type="EMBL" id="UXN57723.1"/>
    </source>
</evidence>
<dbReference type="EMBL" id="CP104970">
    <property type="protein sequence ID" value="UXN57723.1"/>
    <property type="molecule type" value="Genomic_DNA"/>
</dbReference>
<sequence>MHSNDSSATFRITFAGIQAAPNVAEAIEVLRTNYGIDFITYHLCQTVADVVDTPFVRTTYPDSWVSRYLMRDYVKIDPIFHEGLIRQMPFDWREIEIPEAAYEFCADAGRHGLGNNGFSIPVITKSRRALLSLNSSKGDREWSNIVSERRSEWVELAFLIHEKAVFELHGDHDPVPLLGAREVECLHWSALGKDTKDIAAVLGLSSHTVRSYIKSARFKLGSATTSAATARAAHLRLIHPYSTTGS</sequence>
<reference evidence="1" key="1">
    <citation type="submission" date="2022-09" db="EMBL/GenBank/DDBJ databases">
        <title>Interaction between co-microsymbionts with complementary sets of symbiotic genes in legume-rhizobium systems.</title>
        <authorList>
            <person name="Safronova V."/>
            <person name="Sazanova A."/>
            <person name="Afonin A."/>
            <person name="Chirak E."/>
        </authorList>
    </citation>
    <scope>NUCLEOTIDE SEQUENCE</scope>
    <source>
        <strain evidence="1">A18/3m</strain>
    </source>
</reference>
<accession>A0ACD4CW82</accession>
<keyword evidence="1" id="KW-0614">Plasmid</keyword>
<organism evidence="1 2">
    <name type="scientific">Phyllobacterium zundukense</name>
    <dbReference type="NCBI Taxonomy" id="1867719"/>
    <lineage>
        <taxon>Bacteria</taxon>
        <taxon>Pseudomonadati</taxon>
        <taxon>Pseudomonadota</taxon>
        <taxon>Alphaproteobacteria</taxon>
        <taxon>Hyphomicrobiales</taxon>
        <taxon>Phyllobacteriaceae</taxon>
        <taxon>Phyllobacterium</taxon>
    </lineage>
</organism>
<geneLocation type="plasmid" evidence="1 2">
    <name>p_unnamed3</name>
</geneLocation>
<evidence type="ECO:0000313" key="2">
    <source>
        <dbReference type="Proteomes" id="UP001061991"/>
    </source>
</evidence>